<keyword evidence="17" id="KW-1185">Reference proteome</keyword>
<keyword evidence="3" id="KW-0813">Transport</keyword>
<feature type="domain" description="Cytochrome c" evidence="15">
    <location>
        <begin position="307"/>
        <end position="397"/>
    </location>
</feature>
<evidence type="ECO:0000256" key="1">
    <source>
        <dbReference type="ARBA" id="ARBA00001926"/>
    </source>
</evidence>
<evidence type="ECO:0000256" key="12">
    <source>
        <dbReference type="ARBA" id="ARBA00023136"/>
    </source>
</evidence>
<dbReference type="Pfam" id="PF00034">
    <property type="entry name" value="Cytochrom_C"/>
    <property type="match status" value="2"/>
</dbReference>
<dbReference type="InterPro" id="IPR009056">
    <property type="entry name" value="Cyt_c-like_dom"/>
</dbReference>
<keyword evidence="8 14" id="KW-0732">Signal</keyword>
<keyword evidence="6" id="KW-0679">Respiratory chain</keyword>
<dbReference type="RefSeq" id="WP_231326490.1">
    <property type="nucleotide sequence ID" value="NZ_CP088156.1"/>
</dbReference>
<evidence type="ECO:0000256" key="10">
    <source>
        <dbReference type="ARBA" id="ARBA00022982"/>
    </source>
</evidence>
<evidence type="ECO:0000256" key="11">
    <source>
        <dbReference type="ARBA" id="ARBA00023004"/>
    </source>
</evidence>
<evidence type="ECO:0000256" key="8">
    <source>
        <dbReference type="ARBA" id="ARBA00022729"/>
    </source>
</evidence>
<proteinExistence type="predicted"/>
<evidence type="ECO:0000256" key="4">
    <source>
        <dbReference type="ARBA" id="ARBA00022475"/>
    </source>
</evidence>
<dbReference type="InterPro" id="IPR051459">
    <property type="entry name" value="Cytochrome_c-type_DH"/>
</dbReference>
<dbReference type="PRINTS" id="PR00605">
    <property type="entry name" value="CYTCHROMECIC"/>
</dbReference>
<evidence type="ECO:0000313" key="17">
    <source>
        <dbReference type="Proteomes" id="UP001431010"/>
    </source>
</evidence>
<sequence>MSAIVKTTRTGQARGLRSLLALGLLAVGGPALADSDNYVEIMRGRALATAGDCVACHTAPGGTPFAGGLALQTPFGAIMTPNLTPDIATGIGSWSADDFARAMHEGKRPNGTRLYPAFPYPSYTKVTRADADAIYAYLRSLEPVSNTVNRNTLPFPFNIRASMGVWNGLFFTAGEFKPDPAKSEEYNRGGYLVEGLGHCGVCHTPMNALGANKSDHHLEGGVVDNWTAPNITNDAQAGLGKWTVDEVVQYLKVGQARGVLASGPMKDVVENSTSKMADADLKAMAVYLKTRGAAGSPAPGALAANDSRMKIGEAIFVDTCAACHVRSGEGIPHVFPKLAGATIATQDDPASLIHIVITGGQGAATATHPTAPAMPSFGFRLSDEQIAAVVTYVRNSWGNAAAPVTADAVKAIRGKVSGAAD</sequence>
<dbReference type="PIRSF" id="PIRSF000018">
    <property type="entry name" value="Mb_ADH_cyt_c"/>
    <property type="match status" value="1"/>
</dbReference>
<organism evidence="16 17">
    <name type="scientific">Bradyrhizobium ontarionense</name>
    <dbReference type="NCBI Taxonomy" id="2898149"/>
    <lineage>
        <taxon>Bacteria</taxon>
        <taxon>Pseudomonadati</taxon>
        <taxon>Pseudomonadota</taxon>
        <taxon>Alphaproteobacteria</taxon>
        <taxon>Hyphomicrobiales</taxon>
        <taxon>Nitrobacteraceae</taxon>
        <taxon>Bradyrhizobium</taxon>
    </lineage>
</organism>
<keyword evidence="12" id="KW-0472">Membrane</keyword>
<dbReference type="EMBL" id="CP088156">
    <property type="protein sequence ID" value="UFZ07037.1"/>
    <property type="molecule type" value="Genomic_DNA"/>
</dbReference>
<protein>
    <submittedName>
        <fullName evidence="16">Cytochrome c</fullName>
    </submittedName>
</protein>
<evidence type="ECO:0000256" key="5">
    <source>
        <dbReference type="ARBA" id="ARBA00022617"/>
    </source>
</evidence>
<keyword evidence="5 13" id="KW-0349">Heme</keyword>
<keyword evidence="7 13" id="KW-0479">Metal-binding</keyword>
<feature type="domain" description="Cytochrome c" evidence="15">
    <location>
        <begin position="184"/>
        <end position="292"/>
    </location>
</feature>
<name>A0ABY3RIX6_9BRAD</name>
<dbReference type="SUPFAM" id="SSF46626">
    <property type="entry name" value="Cytochrome c"/>
    <property type="match status" value="3"/>
</dbReference>
<evidence type="ECO:0000256" key="6">
    <source>
        <dbReference type="ARBA" id="ARBA00022660"/>
    </source>
</evidence>
<evidence type="ECO:0000256" key="2">
    <source>
        <dbReference type="ARBA" id="ARBA00004236"/>
    </source>
</evidence>
<evidence type="ECO:0000256" key="13">
    <source>
        <dbReference type="PROSITE-ProRule" id="PRU00433"/>
    </source>
</evidence>
<dbReference type="PROSITE" id="PS51007">
    <property type="entry name" value="CYTC"/>
    <property type="match status" value="3"/>
</dbReference>
<accession>A0ABY3RIX6</accession>
<keyword evidence="4" id="KW-1003">Cell membrane</keyword>
<evidence type="ECO:0000313" key="16">
    <source>
        <dbReference type="EMBL" id="UFZ07037.1"/>
    </source>
</evidence>
<dbReference type="PANTHER" id="PTHR35008">
    <property type="entry name" value="BLL4482 PROTEIN-RELATED"/>
    <property type="match status" value="1"/>
</dbReference>
<comment type="subcellular location">
    <subcellularLocation>
        <location evidence="2">Cell membrane</location>
    </subcellularLocation>
</comment>
<comment type="cofactor">
    <cofactor evidence="1">
        <name>heme c</name>
        <dbReference type="ChEBI" id="CHEBI:61717"/>
    </cofactor>
</comment>
<feature type="chain" id="PRO_5046407040" evidence="14">
    <location>
        <begin position="34"/>
        <end position="421"/>
    </location>
</feature>
<keyword evidence="10" id="KW-0249">Electron transport</keyword>
<dbReference type="Proteomes" id="UP001431010">
    <property type="component" value="Chromosome"/>
</dbReference>
<dbReference type="PANTHER" id="PTHR35008:SF8">
    <property type="entry name" value="ALCOHOL DEHYDROGENASE CYTOCHROME C SUBUNIT"/>
    <property type="match status" value="1"/>
</dbReference>
<feature type="signal peptide" evidence="14">
    <location>
        <begin position="1"/>
        <end position="33"/>
    </location>
</feature>
<dbReference type="InterPro" id="IPR008168">
    <property type="entry name" value="Cyt_C_IC"/>
</dbReference>
<gene>
    <name evidence="16" type="ORF">LQG66_12350</name>
</gene>
<keyword evidence="11 13" id="KW-0408">Iron</keyword>
<dbReference type="Gene3D" id="1.10.760.10">
    <property type="entry name" value="Cytochrome c-like domain"/>
    <property type="match status" value="2"/>
</dbReference>
<feature type="domain" description="Cytochrome c" evidence="15">
    <location>
        <begin position="39"/>
        <end position="142"/>
    </location>
</feature>
<evidence type="ECO:0000256" key="14">
    <source>
        <dbReference type="SAM" id="SignalP"/>
    </source>
</evidence>
<keyword evidence="9" id="KW-0677">Repeat</keyword>
<evidence type="ECO:0000256" key="9">
    <source>
        <dbReference type="ARBA" id="ARBA00022737"/>
    </source>
</evidence>
<evidence type="ECO:0000259" key="15">
    <source>
        <dbReference type="PROSITE" id="PS51007"/>
    </source>
</evidence>
<dbReference type="InterPro" id="IPR014353">
    <property type="entry name" value="Membr-bd_ADH_cyt_c"/>
</dbReference>
<reference evidence="16" key="1">
    <citation type="journal article" date="2024" name="Antonie Van Leeuwenhoek">
        <title>Bradyrhizobium ontarionense sp. nov., a novel bacterial symbiont isolated from Aeschynomene indica (Indian jointvetch), harbours photosynthesis, nitrogen fixation and nitrous oxide (N2O) reductase genes.</title>
        <authorList>
            <person name="Bromfield E.S.P."/>
            <person name="Cloutier S."/>
        </authorList>
    </citation>
    <scope>NUCLEOTIDE SEQUENCE</scope>
    <source>
        <strain evidence="16">A19</strain>
    </source>
</reference>
<evidence type="ECO:0000256" key="3">
    <source>
        <dbReference type="ARBA" id="ARBA00022448"/>
    </source>
</evidence>
<evidence type="ECO:0000256" key="7">
    <source>
        <dbReference type="ARBA" id="ARBA00022723"/>
    </source>
</evidence>
<dbReference type="InterPro" id="IPR036909">
    <property type="entry name" value="Cyt_c-like_dom_sf"/>
</dbReference>